<accession>A0A317L2S1</accession>
<evidence type="ECO:0000313" key="2">
    <source>
        <dbReference type="Proteomes" id="UP000245624"/>
    </source>
</evidence>
<organism evidence="1 2">
    <name type="scientific">Gracilibacillus dipsosauri</name>
    <dbReference type="NCBI Taxonomy" id="178340"/>
    <lineage>
        <taxon>Bacteria</taxon>
        <taxon>Bacillati</taxon>
        <taxon>Bacillota</taxon>
        <taxon>Bacilli</taxon>
        <taxon>Bacillales</taxon>
        <taxon>Bacillaceae</taxon>
        <taxon>Gracilibacillus</taxon>
    </lineage>
</organism>
<dbReference type="Proteomes" id="UP000245624">
    <property type="component" value="Unassembled WGS sequence"/>
</dbReference>
<protein>
    <submittedName>
        <fullName evidence="1">Uncharacterized protein</fullName>
    </submittedName>
</protein>
<evidence type="ECO:0000313" key="1">
    <source>
        <dbReference type="EMBL" id="PWU68099.1"/>
    </source>
</evidence>
<name>A0A317L2S1_9BACI</name>
<feature type="non-terminal residue" evidence="1">
    <location>
        <position position="1"/>
    </location>
</feature>
<dbReference type="AlphaFoldDB" id="A0A317L2S1"/>
<proteinExistence type="predicted"/>
<gene>
    <name evidence="1" type="ORF">DLJ74_11745</name>
</gene>
<sequence length="73" mass="8257">KKQEQLAIISAQMQKSRSNLQKYPRTHKKAGATRNNICADAKKQEQLAIISAHTQKSGSNLQKYLLLYGIIIF</sequence>
<reference evidence="1 2" key="1">
    <citation type="submission" date="2018-05" db="EMBL/GenBank/DDBJ databases">
        <title>Genomic analysis of Gracilibacillus dipsosauri DD1 reveals novel features of a salt-tolerant amylase.</title>
        <authorList>
            <person name="Deutch C.E."/>
            <person name="Yang S."/>
        </authorList>
    </citation>
    <scope>NUCLEOTIDE SEQUENCE [LARGE SCALE GENOMIC DNA]</scope>
    <source>
        <strain evidence="1 2">DD1</strain>
    </source>
</reference>
<dbReference type="EMBL" id="QGTD01000009">
    <property type="protein sequence ID" value="PWU68099.1"/>
    <property type="molecule type" value="Genomic_DNA"/>
</dbReference>
<comment type="caution">
    <text evidence="1">The sequence shown here is derived from an EMBL/GenBank/DDBJ whole genome shotgun (WGS) entry which is preliminary data.</text>
</comment>
<keyword evidence="2" id="KW-1185">Reference proteome</keyword>